<feature type="signal peptide" evidence="1">
    <location>
        <begin position="1"/>
        <end position="22"/>
    </location>
</feature>
<organism evidence="2 3">
    <name type="scientific">Paraphotobacterium marinum</name>
    <dbReference type="NCBI Taxonomy" id="1755811"/>
    <lineage>
        <taxon>Bacteria</taxon>
        <taxon>Pseudomonadati</taxon>
        <taxon>Pseudomonadota</taxon>
        <taxon>Gammaproteobacteria</taxon>
        <taxon>Vibrionales</taxon>
        <taxon>Vibrionaceae</taxon>
        <taxon>Paraphotobacterium</taxon>
    </lineage>
</organism>
<dbReference type="EMBL" id="CP022356">
    <property type="protein sequence ID" value="ASK79502.1"/>
    <property type="molecule type" value="Genomic_DNA"/>
</dbReference>
<keyword evidence="3" id="KW-1185">Reference proteome</keyword>
<protein>
    <submittedName>
        <fullName evidence="2">Uncharacterized protein</fullName>
    </submittedName>
</protein>
<accession>A0A220VH45</accession>
<evidence type="ECO:0000256" key="1">
    <source>
        <dbReference type="SAM" id="SignalP"/>
    </source>
</evidence>
<reference evidence="2 3" key="1">
    <citation type="journal article" date="2016" name="Int. J. Syst. Evol. Microbiol.">
        <title>Paraphotobacterium marinum gen. nov., sp. nov., a member of the family Vibrionaceae, isolated from surface seawater.</title>
        <authorList>
            <person name="Huang Z."/>
            <person name="Dong C."/>
            <person name="Shao Z."/>
        </authorList>
    </citation>
    <scope>NUCLEOTIDE SEQUENCE [LARGE SCALE GENOMIC DNA]</scope>
    <source>
        <strain evidence="2 3">NSCS20N07D</strain>
    </source>
</reference>
<dbReference type="KEGG" id="pmai:CF386_10610"/>
<dbReference type="AlphaFoldDB" id="A0A220VH45"/>
<sequence>MKKLLISLAVISASIISANASAKHVTEHVKYRWHHGVHERIIVKNVCKHHYHQCKKVKRTQYLNRNWPDKVVVIK</sequence>
<evidence type="ECO:0000313" key="2">
    <source>
        <dbReference type="EMBL" id="ASK79502.1"/>
    </source>
</evidence>
<keyword evidence="1" id="KW-0732">Signal</keyword>
<gene>
    <name evidence="2" type="ORF">CF386_10610</name>
</gene>
<dbReference type="RefSeq" id="WP_089074410.1">
    <property type="nucleotide sequence ID" value="NZ_CBCSAM010000004.1"/>
</dbReference>
<dbReference type="Proteomes" id="UP000242175">
    <property type="component" value="Chromosome small"/>
</dbReference>
<proteinExistence type="predicted"/>
<name>A0A220VH45_9GAMM</name>
<evidence type="ECO:0000313" key="3">
    <source>
        <dbReference type="Proteomes" id="UP000242175"/>
    </source>
</evidence>
<feature type="chain" id="PRO_5012058491" evidence="1">
    <location>
        <begin position="23"/>
        <end position="75"/>
    </location>
</feature>